<evidence type="ECO:0000256" key="6">
    <source>
        <dbReference type="SAM" id="MobiDB-lite"/>
    </source>
</evidence>
<feature type="domain" description="Large ribosomal subunit protein uL15/eL18" evidence="7">
    <location>
        <begin position="86"/>
        <end position="142"/>
    </location>
</feature>
<dbReference type="InterPro" id="IPR036227">
    <property type="entry name" value="Ribosomal_uL15/eL18_sf"/>
</dbReference>
<dbReference type="PANTHER" id="PTHR12934:SF11">
    <property type="entry name" value="LARGE RIBOSOMAL SUBUNIT PROTEIN UL15M"/>
    <property type="match status" value="1"/>
</dbReference>
<dbReference type="InterPro" id="IPR021131">
    <property type="entry name" value="Ribosomal_uL15/eL18"/>
</dbReference>
<evidence type="ECO:0000259" key="7">
    <source>
        <dbReference type="Pfam" id="PF00828"/>
    </source>
</evidence>
<comment type="subunit">
    <text evidence="4">Part of the 50S ribosomal subunit.</text>
</comment>
<evidence type="ECO:0000313" key="8">
    <source>
        <dbReference type="EMBL" id="CAB1274846.1"/>
    </source>
</evidence>
<dbReference type="EMBL" id="LR778175">
    <property type="protein sequence ID" value="CAB1274846.1"/>
    <property type="molecule type" value="Genomic_DNA"/>
</dbReference>
<dbReference type="HAMAP" id="MF_01341">
    <property type="entry name" value="Ribosomal_uL15"/>
    <property type="match status" value="1"/>
</dbReference>
<evidence type="ECO:0000256" key="3">
    <source>
        <dbReference type="ARBA" id="ARBA00023274"/>
    </source>
</evidence>
<evidence type="ECO:0000256" key="1">
    <source>
        <dbReference type="ARBA" id="ARBA00007320"/>
    </source>
</evidence>
<dbReference type="Proteomes" id="UP000516072">
    <property type="component" value="Chromosome"/>
</dbReference>
<feature type="region of interest" description="Disordered" evidence="6">
    <location>
        <begin position="12"/>
        <end position="40"/>
    </location>
</feature>
<dbReference type="InterPro" id="IPR001196">
    <property type="entry name" value="Ribosomal_uL15_CS"/>
</dbReference>
<dbReference type="Gene3D" id="3.100.10.10">
    <property type="match status" value="1"/>
</dbReference>
<dbReference type="PANTHER" id="PTHR12934">
    <property type="entry name" value="50S RIBOSOMAL PROTEIN L15"/>
    <property type="match status" value="1"/>
</dbReference>
<evidence type="ECO:0000256" key="2">
    <source>
        <dbReference type="ARBA" id="ARBA00022980"/>
    </source>
</evidence>
<keyword evidence="4" id="KW-0699">rRNA-binding</keyword>
<accession>A0A7G1Q8M0</accession>
<proteinExistence type="inferred from homology"/>
<organism evidence="8 9">
    <name type="scientific">Candidatus Nitrosacidococcus tergens</name>
    <dbReference type="NCBI Taxonomy" id="553981"/>
    <lineage>
        <taxon>Bacteria</taxon>
        <taxon>Pseudomonadati</taxon>
        <taxon>Pseudomonadota</taxon>
        <taxon>Gammaproteobacteria</taxon>
        <taxon>Chromatiales</taxon>
        <taxon>Chromatiaceae</taxon>
        <taxon>Candidatus Nitrosacidococcus</taxon>
    </lineage>
</organism>
<dbReference type="GO" id="GO:0003735">
    <property type="term" value="F:structural constituent of ribosome"/>
    <property type="evidence" value="ECO:0007669"/>
    <property type="project" value="InterPro"/>
</dbReference>
<dbReference type="SUPFAM" id="SSF52080">
    <property type="entry name" value="Ribosomal proteins L15p and L18e"/>
    <property type="match status" value="1"/>
</dbReference>
<reference evidence="8 9" key="1">
    <citation type="submission" date="2020-03" db="EMBL/GenBank/DDBJ databases">
        <authorList>
            <person name="Picone N."/>
        </authorList>
    </citation>
    <scope>NUCLEOTIDE SEQUENCE [LARGE SCALE GENOMIC DNA]</scope>
    <source>
        <strain evidence="8">NSCAC1</strain>
    </source>
</reference>
<dbReference type="InterPro" id="IPR005749">
    <property type="entry name" value="Ribosomal_uL15_bac-type"/>
</dbReference>
<gene>
    <name evidence="4 8" type="primary">rplO</name>
    <name evidence="8" type="ORF">NSCAC_0372</name>
</gene>
<protein>
    <recommendedName>
        <fullName evidence="4">Large ribosomal subunit protein uL15</fullName>
    </recommendedName>
</protein>
<dbReference type="KEGG" id="ntg:NSCAC_0372"/>
<dbReference type="NCBIfam" id="TIGR01071">
    <property type="entry name" value="rplO_bact"/>
    <property type="match status" value="1"/>
</dbReference>
<dbReference type="AlphaFoldDB" id="A0A7G1Q8M0"/>
<feature type="compositionally biased region" description="Gly residues" evidence="6">
    <location>
        <begin position="22"/>
        <end position="31"/>
    </location>
</feature>
<keyword evidence="4" id="KW-0694">RNA-binding</keyword>
<evidence type="ECO:0000313" key="9">
    <source>
        <dbReference type="Proteomes" id="UP000516072"/>
    </source>
</evidence>
<keyword evidence="2 4" id="KW-0689">Ribosomal protein</keyword>
<keyword evidence="3 4" id="KW-0687">Ribonucleoprotein</keyword>
<dbReference type="Pfam" id="PF00828">
    <property type="entry name" value="Ribosomal_L27A"/>
    <property type="match status" value="1"/>
</dbReference>
<evidence type="ECO:0000256" key="4">
    <source>
        <dbReference type="HAMAP-Rule" id="MF_01341"/>
    </source>
</evidence>
<comment type="similarity">
    <text evidence="1 4 5">Belongs to the universal ribosomal protein uL15 family.</text>
</comment>
<dbReference type="PROSITE" id="PS00475">
    <property type="entry name" value="RIBOSOMAL_L15"/>
    <property type="match status" value="1"/>
</dbReference>
<sequence length="146" mass="15723">MRLNTLSFISGTKQKKTRLGRGRGSGLGKTCGRGHKGQKARAGGYHKVGFEGGQLPIQRRLPKIGFISLSAKGSIELRLDQISRINADVLSIDSLVHSGLISKRTKRVKIIASGKIDKAVTLHGIQVSTNARLAIEELGGKVNEKE</sequence>
<keyword evidence="9" id="KW-1185">Reference proteome</keyword>
<name>A0A7G1Q8M0_9GAMM</name>
<evidence type="ECO:0000256" key="5">
    <source>
        <dbReference type="RuleBase" id="RU003888"/>
    </source>
</evidence>
<comment type="function">
    <text evidence="4">Binds to the 23S rRNA.</text>
</comment>
<dbReference type="InterPro" id="IPR030878">
    <property type="entry name" value="Ribosomal_uL15"/>
</dbReference>
<dbReference type="GO" id="GO:0006412">
    <property type="term" value="P:translation"/>
    <property type="evidence" value="ECO:0007669"/>
    <property type="project" value="UniProtKB-UniRule"/>
</dbReference>
<dbReference type="RefSeq" id="WP_197744734.1">
    <property type="nucleotide sequence ID" value="NZ_LR778175.1"/>
</dbReference>
<dbReference type="GO" id="GO:0019843">
    <property type="term" value="F:rRNA binding"/>
    <property type="evidence" value="ECO:0007669"/>
    <property type="project" value="UniProtKB-UniRule"/>
</dbReference>
<dbReference type="GO" id="GO:0022625">
    <property type="term" value="C:cytosolic large ribosomal subunit"/>
    <property type="evidence" value="ECO:0007669"/>
    <property type="project" value="TreeGrafter"/>
</dbReference>